<evidence type="ECO:0000313" key="5">
    <source>
        <dbReference type="Proteomes" id="UP001367676"/>
    </source>
</evidence>
<dbReference type="EMBL" id="JBBCAQ010000010">
    <property type="protein sequence ID" value="KAK7602104.1"/>
    <property type="molecule type" value="Genomic_DNA"/>
</dbReference>
<protein>
    <submittedName>
        <fullName evidence="4">Uncharacterized protein</fullName>
    </submittedName>
</protein>
<keyword evidence="2" id="KW-0560">Oxidoreductase</keyword>
<dbReference type="SUPFAM" id="SSF51735">
    <property type="entry name" value="NAD(P)-binding Rossmann-fold domains"/>
    <property type="match status" value="1"/>
</dbReference>
<name>A0AAN9Y898_9HEMI</name>
<evidence type="ECO:0000313" key="4">
    <source>
        <dbReference type="EMBL" id="KAK7602104.1"/>
    </source>
</evidence>
<accession>A0AAN9Y898</accession>
<dbReference type="PRINTS" id="PR00080">
    <property type="entry name" value="SDRFAMILY"/>
</dbReference>
<dbReference type="GO" id="GO:0016491">
    <property type="term" value="F:oxidoreductase activity"/>
    <property type="evidence" value="ECO:0007669"/>
    <property type="project" value="UniProtKB-KW"/>
</dbReference>
<keyword evidence="5" id="KW-1185">Reference proteome</keyword>
<dbReference type="AlphaFoldDB" id="A0AAN9Y898"/>
<organism evidence="4 5">
    <name type="scientific">Parthenolecanium corni</name>
    <dbReference type="NCBI Taxonomy" id="536013"/>
    <lineage>
        <taxon>Eukaryota</taxon>
        <taxon>Metazoa</taxon>
        <taxon>Ecdysozoa</taxon>
        <taxon>Arthropoda</taxon>
        <taxon>Hexapoda</taxon>
        <taxon>Insecta</taxon>
        <taxon>Pterygota</taxon>
        <taxon>Neoptera</taxon>
        <taxon>Paraneoptera</taxon>
        <taxon>Hemiptera</taxon>
        <taxon>Sternorrhyncha</taxon>
        <taxon>Coccoidea</taxon>
        <taxon>Coccidae</taxon>
        <taxon>Parthenolecanium</taxon>
    </lineage>
</organism>
<dbReference type="InterPro" id="IPR036291">
    <property type="entry name" value="NAD(P)-bd_dom_sf"/>
</dbReference>
<dbReference type="Gene3D" id="3.40.50.720">
    <property type="entry name" value="NAD(P)-binding Rossmann-like Domain"/>
    <property type="match status" value="1"/>
</dbReference>
<comment type="similarity">
    <text evidence="1 3">Belongs to the short-chain dehydrogenases/reductases (SDR) family.</text>
</comment>
<evidence type="ECO:0000256" key="1">
    <source>
        <dbReference type="ARBA" id="ARBA00006484"/>
    </source>
</evidence>
<proteinExistence type="inferred from homology"/>
<comment type="caution">
    <text evidence="4">The sequence shown here is derived from an EMBL/GenBank/DDBJ whole genome shotgun (WGS) entry which is preliminary data.</text>
</comment>
<dbReference type="Proteomes" id="UP001367676">
    <property type="component" value="Unassembled WGS sequence"/>
</dbReference>
<dbReference type="Pfam" id="PF00106">
    <property type="entry name" value="adh_short"/>
    <property type="match status" value="1"/>
</dbReference>
<gene>
    <name evidence="4" type="ORF">V9T40_009545</name>
</gene>
<evidence type="ECO:0000256" key="2">
    <source>
        <dbReference type="ARBA" id="ARBA00023002"/>
    </source>
</evidence>
<evidence type="ECO:0000256" key="3">
    <source>
        <dbReference type="RuleBase" id="RU000363"/>
    </source>
</evidence>
<dbReference type="PANTHER" id="PTHR24320">
    <property type="entry name" value="RETINOL DEHYDROGENASE"/>
    <property type="match status" value="1"/>
</dbReference>
<dbReference type="PANTHER" id="PTHR24320:SF264">
    <property type="entry name" value="DEHYDROGENASE_REDUCTASE SDR FAMILY MEMBER ON CHROMOSOME X"/>
    <property type="match status" value="1"/>
</dbReference>
<reference evidence="4 5" key="1">
    <citation type="submission" date="2024-03" db="EMBL/GenBank/DDBJ databases">
        <title>Adaptation during the transition from Ophiocordyceps entomopathogen to insect associate is accompanied by gene loss and intensified selection.</title>
        <authorList>
            <person name="Ward C.M."/>
            <person name="Onetto C.A."/>
            <person name="Borneman A.R."/>
        </authorList>
    </citation>
    <scope>NUCLEOTIDE SEQUENCE [LARGE SCALE GENOMIC DNA]</scope>
    <source>
        <strain evidence="4">AWRI1</strain>
        <tissue evidence="4">Single Adult Female</tissue>
    </source>
</reference>
<dbReference type="PRINTS" id="PR00081">
    <property type="entry name" value="GDHRDH"/>
</dbReference>
<dbReference type="InterPro" id="IPR002347">
    <property type="entry name" value="SDR_fam"/>
</dbReference>
<sequence>MFVTELQSRPNHVAVITGGARGIGSGVVKMMMQCDMHVVIGCTSVKSGEATVEKIREEGVTTGDATVLPLDLKSLKSVHKFAQEFHKRHKYLNLLVNNAGIMFGPFEETEDGFESQFSINYLGHFLLTHLLLPAMKVASSRFNINPRIVNVTSVAHEVSPEINFDDINMKKCYIEQAAYAQSKFCLLMFTITMDRRFKASGSNIQSIAVHPGIVNTQLFDGTLVKTLTPWVLKLFGKTLMEGATTVMYCCIDKELENAGGSYYSNCCRMTPVASLEDLKVQDKLYDFSVEAVKHFLPKTE</sequence>